<dbReference type="SUPFAM" id="SSF48576">
    <property type="entry name" value="Terpenoid synthases"/>
    <property type="match status" value="1"/>
</dbReference>
<dbReference type="AlphaFoldDB" id="A0AAV9MTX7"/>
<keyword evidence="2" id="KW-1185">Reference proteome</keyword>
<evidence type="ECO:0000313" key="2">
    <source>
        <dbReference type="Proteomes" id="UP001358417"/>
    </source>
</evidence>
<dbReference type="GeneID" id="89980167"/>
<dbReference type="Proteomes" id="UP001358417">
    <property type="component" value="Unassembled WGS sequence"/>
</dbReference>
<proteinExistence type="predicted"/>
<reference evidence="1 2" key="1">
    <citation type="submission" date="2023-08" db="EMBL/GenBank/DDBJ databases">
        <title>Black Yeasts Isolated from many extreme environments.</title>
        <authorList>
            <person name="Coleine C."/>
            <person name="Stajich J.E."/>
            <person name="Selbmann L."/>
        </authorList>
    </citation>
    <scope>NUCLEOTIDE SEQUENCE [LARGE SCALE GENOMIC DNA]</scope>
    <source>
        <strain evidence="1 2">CCFEE 5792</strain>
    </source>
</reference>
<name>A0AAV9MTX7_9EURO</name>
<evidence type="ECO:0008006" key="3">
    <source>
        <dbReference type="Google" id="ProtNLM"/>
    </source>
</evidence>
<comment type="caution">
    <text evidence="1">The sequence shown here is derived from an EMBL/GenBank/DDBJ whole genome shotgun (WGS) entry which is preliminary data.</text>
</comment>
<gene>
    <name evidence="1" type="ORF">LTR84_012020</name>
</gene>
<dbReference type="EMBL" id="JAVRRD010000069">
    <property type="protein sequence ID" value="KAK5042904.1"/>
    <property type="molecule type" value="Genomic_DNA"/>
</dbReference>
<accession>A0AAV9MTX7</accession>
<organism evidence="1 2">
    <name type="scientific">Exophiala bonariae</name>
    <dbReference type="NCBI Taxonomy" id="1690606"/>
    <lineage>
        <taxon>Eukaryota</taxon>
        <taxon>Fungi</taxon>
        <taxon>Dikarya</taxon>
        <taxon>Ascomycota</taxon>
        <taxon>Pezizomycotina</taxon>
        <taxon>Eurotiomycetes</taxon>
        <taxon>Chaetothyriomycetidae</taxon>
        <taxon>Chaetothyriales</taxon>
        <taxon>Herpotrichiellaceae</taxon>
        <taxon>Exophiala</taxon>
    </lineage>
</organism>
<dbReference type="InterPro" id="IPR008949">
    <property type="entry name" value="Isoprenoid_synthase_dom_sf"/>
</dbReference>
<evidence type="ECO:0000313" key="1">
    <source>
        <dbReference type="EMBL" id="KAK5042904.1"/>
    </source>
</evidence>
<dbReference type="RefSeq" id="XP_064699796.1">
    <property type="nucleotide sequence ID" value="XM_064855545.1"/>
</dbReference>
<sequence length="353" mass="40251">MSLQTGLLLNIGHPQKGADPRNIVELLEVPLCPVRPRVHEHLCADHAQFIATLYGYNSSMPWRDRASNDLAVIQQLFPEIHLKDEWLAMAAWLSFTHFTDEIARDQVDEEALHALGLARELFRVGYRKAEVVTCPPPTRKCSFTERLKVSSEILQRQLESLLPTKVLPMVYQRISEVYTAWIEEIRFRENQRPDTKLYLNLKRQGTSIGPWLSMSGNLYGTGQHESLMKLLTDHVTTCLILQKDMISLQDHLTAGDFMNYVVMEQASSSMSKAHATFATIENYANGVKEAASLHNHVSHLARVEYQQIDILGTADEKRLARSIYYLLSTHLQLIWKIECRRTTRHTASGTDGV</sequence>
<protein>
    <recommendedName>
        <fullName evidence="3">Terpene synthase</fullName>
    </recommendedName>
</protein>
<dbReference type="Gene3D" id="1.10.600.10">
    <property type="entry name" value="Farnesyl Diphosphate Synthase"/>
    <property type="match status" value="1"/>
</dbReference>